<dbReference type="Pfam" id="PF01730">
    <property type="entry name" value="UreF"/>
    <property type="match status" value="1"/>
</dbReference>
<dbReference type="RefSeq" id="WP_231113752.1">
    <property type="nucleotide sequence ID" value="NZ_CP045484.1"/>
</dbReference>
<protein>
    <submittedName>
        <fullName evidence="3">Urease accessory protein</fullName>
    </submittedName>
</protein>
<dbReference type="EMBL" id="JACHFY010000031">
    <property type="protein sequence ID" value="MBB5254934.1"/>
    <property type="molecule type" value="Genomic_DNA"/>
</dbReference>
<dbReference type="InterPro" id="IPR038277">
    <property type="entry name" value="UreF_sf"/>
</dbReference>
<dbReference type="GeneID" id="42800757"/>
<evidence type="ECO:0000256" key="1">
    <source>
        <dbReference type="ARBA" id="ARBA00022988"/>
    </source>
</evidence>
<evidence type="ECO:0000313" key="4">
    <source>
        <dbReference type="Proteomes" id="UP000582213"/>
    </source>
</evidence>
<evidence type="ECO:0000313" key="3">
    <source>
        <dbReference type="EMBL" id="MBB5254934.1"/>
    </source>
</evidence>
<dbReference type="InterPro" id="IPR002639">
    <property type="entry name" value="UreF"/>
</dbReference>
<comment type="caution">
    <text evidence="3">The sequence shown here is derived from an EMBL/GenBank/DDBJ whole genome shotgun (WGS) entry which is preliminary data.</text>
</comment>
<reference evidence="3 4" key="1">
    <citation type="submission" date="2020-08" db="EMBL/GenBank/DDBJ databases">
        <title>Genomic Encyclopedia of Type Strains, Phase IV (KMG-IV): sequencing the most valuable type-strain genomes for metagenomic binning, comparative biology and taxonomic classification.</title>
        <authorList>
            <person name="Goeker M."/>
        </authorList>
    </citation>
    <scope>NUCLEOTIDE SEQUENCE [LARGE SCALE GENOMIC DNA]</scope>
    <source>
        <strain evidence="3 4">DSM 12421</strain>
    </source>
</reference>
<dbReference type="AlphaFoldDB" id="A0A7J9S085"/>
<keyword evidence="2" id="KW-0143">Chaperone</keyword>
<dbReference type="PANTHER" id="PTHR33620">
    <property type="entry name" value="UREASE ACCESSORY PROTEIN F"/>
    <property type="match status" value="1"/>
</dbReference>
<organism evidence="3 4">
    <name type="scientific">Sulfurisphaera ohwakuensis</name>
    <dbReference type="NCBI Taxonomy" id="69656"/>
    <lineage>
        <taxon>Archaea</taxon>
        <taxon>Thermoproteota</taxon>
        <taxon>Thermoprotei</taxon>
        <taxon>Sulfolobales</taxon>
        <taxon>Sulfolobaceae</taxon>
        <taxon>Sulfurisphaera</taxon>
    </lineage>
</organism>
<sequence>MLTPKIFQLFDSALPIGSFNYSFGVEEACMRGFEIRRFIRDIFFNVIMKGDVAIIELAYEDPEEADKILYASKLPKELKEASVNMGLSLARLELCDDYYIKKVNNGEGIGTYPVIIARCCKSLGISKDDCKAGLAYAELSQLVFSAVRLRAIDFIEGQKIIWYLLSQYKEEKEFEPFSPVLDILSKLHEEREPRVFLA</sequence>
<dbReference type="Gene3D" id="1.10.4190.10">
    <property type="entry name" value="Urease accessory protein UreF"/>
    <property type="match status" value="1"/>
</dbReference>
<dbReference type="PANTHER" id="PTHR33620:SF1">
    <property type="entry name" value="UREASE ACCESSORY PROTEIN F"/>
    <property type="match status" value="1"/>
</dbReference>
<dbReference type="GO" id="GO:0016151">
    <property type="term" value="F:nickel cation binding"/>
    <property type="evidence" value="ECO:0007669"/>
    <property type="project" value="InterPro"/>
</dbReference>
<proteinExistence type="predicted"/>
<keyword evidence="1" id="KW-0996">Nickel insertion</keyword>
<accession>A0A7J9S085</accession>
<evidence type="ECO:0000256" key="2">
    <source>
        <dbReference type="ARBA" id="ARBA00023186"/>
    </source>
</evidence>
<name>A0A7J9S085_SULOH</name>
<dbReference type="Proteomes" id="UP000582213">
    <property type="component" value="Unassembled WGS sequence"/>
</dbReference>
<gene>
    <name evidence="3" type="ORF">HNQ62_002708</name>
</gene>